<feature type="coiled-coil region" evidence="7">
    <location>
        <begin position="241"/>
        <end position="268"/>
    </location>
</feature>
<keyword evidence="3 5" id="KW-0687">Ribonucleoprotein</keyword>
<dbReference type="InterPro" id="IPR005706">
    <property type="entry name" value="Ribosomal_uS2_bac/mit/plastid"/>
</dbReference>
<dbReference type="PROSITE" id="PS00963">
    <property type="entry name" value="RIBOSOMAL_S2_2"/>
    <property type="match status" value="1"/>
</dbReference>
<organism evidence="8 9">
    <name type="scientific">candidate division WWE3 bacterium CG_4_9_14_3_um_filter_34_6</name>
    <dbReference type="NCBI Taxonomy" id="1975079"/>
    <lineage>
        <taxon>Bacteria</taxon>
        <taxon>Katanobacteria</taxon>
    </lineage>
</organism>
<dbReference type="CDD" id="cd01425">
    <property type="entry name" value="RPS2"/>
    <property type="match status" value="1"/>
</dbReference>
<evidence type="ECO:0000256" key="3">
    <source>
        <dbReference type="ARBA" id="ARBA00023274"/>
    </source>
</evidence>
<dbReference type="InterPro" id="IPR018130">
    <property type="entry name" value="Ribosomal_uS2_CS"/>
</dbReference>
<dbReference type="Proteomes" id="UP000230683">
    <property type="component" value="Unassembled WGS sequence"/>
</dbReference>
<evidence type="ECO:0000256" key="1">
    <source>
        <dbReference type="ARBA" id="ARBA00006242"/>
    </source>
</evidence>
<name>A0A2M7X474_UNCKA</name>
<keyword evidence="2 5" id="KW-0689">Ribosomal protein</keyword>
<comment type="caution">
    <text evidence="8">The sequence shown here is derived from an EMBL/GenBank/DDBJ whole genome shotgun (WGS) entry which is preliminary data.</text>
</comment>
<dbReference type="InterPro" id="IPR001865">
    <property type="entry name" value="Ribosomal_uS2"/>
</dbReference>
<sequence>MAEKLMLINYKLPTIEEMLENGVHFGHQVRRQNPIMNKFVYQIEKKSHVIDLYQTKEMLEKARDFLYEVAKSGKQIIIVGTKRQASPSVEKYAKQCGALFVNQRWLGGTLTNFDSIKGNWTELQRFQKGMEEGEFKHYTKKEQLLIERKIEKLDLLVGGIQNMEKFPGAVVIIDVKRERTAVREANALNIPVVGIVDTNSSLEGIAHVIPANDDAIKSIELLLAVIADAISKGVIEKGRIAEKAKESKDKEERKEVIAEKKIEVVEKEKAKRAVKVAKKTILKKAETKKVTKAKPKSKVVKKK</sequence>
<dbReference type="PRINTS" id="PR00395">
    <property type="entry name" value="RIBOSOMALS2"/>
</dbReference>
<dbReference type="PANTHER" id="PTHR12534:SF0">
    <property type="entry name" value="SMALL RIBOSOMAL SUBUNIT PROTEIN US2M"/>
    <property type="match status" value="1"/>
</dbReference>
<evidence type="ECO:0000313" key="9">
    <source>
        <dbReference type="Proteomes" id="UP000230683"/>
    </source>
</evidence>
<dbReference type="NCBIfam" id="TIGR01011">
    <property type="entry name" value="rpsB_bact"/>
    <property type="match status" value="1"/>
</dbReference>
<dbReference type="SUPFAM" id="SSF52313">
    <property type="entry name" value="Ribosomal protein S2"/>
    <property type="match status" value="1"/>
</dbReference>
<dbReference type="GO" id="GO:0022627">
    <property type="term" value="C:cytosolic small ribosomal subunit"/>
    <property type="evidence" value="ECO:0007669"/>
    <property type="project" value="TreeGrafter"/>
</dbReference>
<keyword evidence="7" id="KW-0175">Coiled coil</keyword>
<dbReference type="AlphaFoldDB" id="A0A2M7X474"/>
<accession>A0A2M7X474</accession>
<evidence type="ECO:0000256" key="7">
    <source>
        <dbReference type="SAM" id="Coils"/>
    </source>
</evidence>
<dbReference type="Gene3D" id="3.40.50.10490">
    <property type="entry name" value="Glucose-6-phosphate isomerase like protein, domain 1"/>
    <property type="match status" value="1"/>
</dbReference>
<evidence type="ECO:0000313" key="8">
    <source>
        <dbReference type="EMBL" id="PJA40965.1"/>
    </source>
</evidence>
<protein>
    <recommendedName>
        <fullName evidence="4 5">Small ribosomal subunit protein uS2</fullName>
    </recommendedName>
</protein>
<dbReference type="Gene3D" id="1.10.287.610">
    <property type="entry name" value="Helix hairpin bin"/>
    <property type="match status" value="1"/>
</dbReference>
<dbReference type="EMBL" id="PFWY01000057">
    <property type="protein sequence ID" value="PJA40965.1"/>
    <property type="molecule type" value="Genomic_DNA"/>
</dbReference>
<evidence type="ECO:0000256" key="2">
    <source>
        <dbReference type="ARBA" id="ARBA00022980"/>
    </source>
</evidence>
<dbReference type="Pfam" id="PF00318">
    <property type="entry name" value="Ribosomal_S2"/>
    <property type="match status" value="1"/>
</dbReference>
<reference evidence="9" key="1">
    <citation type="submission" date="2017-09" db="EMBL/GenBank/DDBJ databases">
        <title>Depth-based differentiation of microbial function through sediment-hosted aquifers and enrichment of novel symbionts in the deep terrestrial subsurface.</title>
        <authorList>
            <person name="Probst A.J."/>
            <person name="Ladd B."/>
            <person name="Jarett J.K."/>
            <person name="Geller-Mcgrath D.E."/>
            <person name="Sieber C.M.K."/>
            <person name="Emerson J.B."/>
            <person name="Anantharaman K."/>
            <person name="Thomas B.C."/>
            <person name="Malmstrom R."/>
            <person name="Stieglmeier M."/>
            <person name="Klingl A."/>
            <person name="Woyke T."/>
            <person name="Ryan C.M."/>
            <person name="Banfield J.F."/>
        </authorList>
    </citation>
    <scope>NUCLEOTIDE SEQUENCE [LARGE SCALE GENOMIC DNA]</scope>
</reference>
<proteinExistence type="inferred from homology"/>
<comment type="similarity">
    <text evidence="1 5 6">Belongs to the universal ribosomal protein uS2 family.</text>
</comment>
<evidence type="ECO:0000256" key="6">
    <source>
        <dbReference type="RuleBase" id="RU003631"/>
    </source>
</evidence>
<gene>
    <name evidence="5 8" type="primary">rpsB</name>
    <name evidence="8" type="ORF">CO178_01190</name>
</gene>
<dbReference type="PANTHER" id="PTHR12534">
    <property type="entry name" value="30S RIBOSOMAL PROTEIN S2 PROKARYOTIC AND ORGANELLAR"/>
    <property type="match status" value="1"/>
</dbReference>
<evidence type="ECO:0000256" key="4">
    <source>
        <dbReference type="ARBA" id="ARBA00035256"/>
    </source>
</evidence>
<evidence type="ECO:0000256" key="5">
    <source>
        <dbReference type="HAMAP-Rule" id="MF_00291"/>
    </source>
</evidence>
<dbReference type="GO" id="GO:0006412">
    <property type="term" value="P:translation"/>
    <property type="evidence" value="ECO:0007669"/>
    <property type="project" value="UniProtKB-UniRule"/>
</dbReference>
<dbReference type="GO" id="GO:0003735">
    <property type="term" value="F:structural constituent of ribosome"/>
    <property type="evidence" value="ECO:0007669"/>
    <property type="project" value="InterPro"/>
</dbReference>
<dbReference type="HAMAP" id="MF_00291_B">
    <property type="entry name" value="Ribosomal_uS2_B"/>
    <property type="match status" value="1"/>
</dbReference>
<dbReference type="InterPro" id="IPR023591">
    <property type="entry name" value="Ribosomal_uS2_flav_dom_sf"/>
</dbReference>